<protein>
    <submittedName>
        <fullName evidence="2">Uncharacterized protein</fullName>
    </submittedName>
</protein>
<feature type="compositionally biased region" description="Acidic residues" evidence="1">
    <location>
        <begin position="40"/>
        <end position="77"/>
    </location>
</feature>
<feature type="region of interest" description="Disordered" evidence="1">
    <location>
        <begin position="97"/>
        <end position="138"/>
    </location>
</feature>
<gene>
    <name evidence="2" type="ORF">Slin15195_G070150</name>
</gene>
<name>A0A9Q9AZU6_9PEZI</name>
<feature type="compositionally biased region" description="Basic and acidic residues" evidence="1">
    <location>
        <begin position="196"/>
        <end position="205"/>
    </location>
</feature>
<feature type="region of interest" description="Disordered" evidence="1">
    <location>
        <begin position="157"/>
        <end position="208"/>
    </location>
</feature>
<dbReference type="EMBL" id="CP099422">
    <property type="protein sequence ID" value="USW53696.1"/>
    <property type="molecule type" value="Genomic_DNA"/>
</dbReference>
<accession>A0A9Q9AZU6</accession>
<proteinExistence type="predicted"/>
<sequence length="367" mass="39879">MADIATAETFESECAGIFEEASDSTDSKCSASEAILTVVDGEESPEEEYHEEESPEEENPEEQSLEEAITNEDEDMSDIPMLVRADTSSSYLGYITTSSAHTRSRSSSESRSEAANSSTAATKSTWASVAMKGHEDQKARDIAAAIDSAVKAELASRAFRPQSMAQPPKTSTTPSLQTSELQVEPSKVSSSSSPEIEEHRMHIARVDSVLQTPAGDDFVFHTEPMMSGAAKPASLATALYTVEGDNNAEKETEDTGTSNFATQSNTTQKVPFATTITQATSTPALSSLQRQEISPSYDDDSHHDDDSEEDTIPSTPIKLSKSQKERQRKKRSKARKQAAATAGVGRVSAVEEKPYTLLQRLWTWFWG</sequence>
<feature type="compositionally biased region" description="Low complexity" evidence="1">
    <location>
        <begin position="113"/>
        <end position="128"/>
    </location>
</feature>
<feature type="compositionally biased region" description="Low complexity" evidence="1">
    <location>
        <begin position="183"/>
        <end position="194"/>
    </location>
</feature>
<evidence type="ECO:0000313" key="3">
    <source>
        <dbReference type="Proteomes" id="UP001056384"/>
    </source>
</evidence>
<dbReference type="AlphaFoldDB" id="A0A9Q9AZU6"/>
<organism evidence="2 3">
    <name type="scientific">Septoria linicola</name>
    <dbReference type="NCBI Taxonomy" id="215465"/>
    <lineage>
        <taxon>Eukaryota</taxon>
        <taxon>Fungi</taxon>
        <taxon>Dikarya</taxon>
        <taxon>Ascomycota</taxon>
        <taxon>Pezizomycotina</taxon>
        <taxon>Dothideomycetes</taxon>
        <taxon>Dothideomycetidae</taxon>
        <taxon>Mycosphaerellales</taxon>
        <taxon>Mycosphaerellaceae</taxon>
        <taxon>Septoria</taxon>
    </lineage>
</organism>
<feature type="compositionally biased region" description="Basic residues" evidence="1">
    <location>
        <begin position="326"/>
        <end position="336"/>
    </location>
</feature>
<reference evidence="2" key="1">
    <citation type="submission" date="2022-06" db="EMBL/GenBank/DDBJ databases">
        <title>Complete genome sequences of two strains of the flax pathogen Septoria linicola.</title>
        <authorList>
            <person name="Lapalu N."/>
            <person name="Simon A."/>
            <person name="Demenou B."/>
            <person name="Paumier D."/>
            <person name="Guillot M.-P."/>
            <person name="Gout L."/>
            <person name="Valade R."/>
        </authorList>
    </citation>
    <scope>NUCLEOTIDE SEQUENCE</scope>
    <source>
        <strain evidence="2">SE15195</strain>
    </source>
</reference>
<feature type="compositionally biased region" description="Polar residues" evidence="1">
    <location>
        <begin position="163"/>
        <end position="181"/>
    </location>
</feature>
<feature type="compositionally biased region" description="Polar residues" evidence="1">
    <location>
        <begin position="255"/>
        <end position="294"/>
    </location>
</feature>
<feature type="region of interest" description="Disordered" evidence="1">
    <location>
        <begin position="242"/>
        <end position="349"/>
    </location>
</feature>
<dbReference type="Proteomes" id="UP001056384">
    <property type="component" value="Chromosome 5"/>
</dbReference>
<keyword evidence="3" id="KW-1185">Reference proteome</keyword>
<feature type="region of interest" description="Disordered" evidence="1">
    <location>
        <begin position="20"/>
        <end position="84"/>
    </location>
</feature>
<evidence type="ECO:0000256" key="1">
    <source>
        <dbReference type="SAM" id="MobiDB-lite"/>
    </source>
</evidence>
<evidence type="ECO:0000313" key="2">
    <source>
        <dbReference type="EMBL" id="USW53696.1"/>
    </source>
</evidence>